<accession>A0A921JHW2</accession>
<dbReference type="PANTHER" id="PTHR16222:SF24">
    <property type="entry name" value="ADP-RIBOSYLHYDROLASE ARH3"/>
    <property type="match status" value="1"/>
</dbReference>
<dbReference type="GO" id="GO:0046872">
    <property type="term" value="F:metal ion binding"/>
    <property type="evidence" value="ECO:0007669"/>
    <property type="project" value="UniProtKB-KW"/>
</dbReference>
<evidence type="ECO:0000256" key="3">
    <source>
        <dbReference type="PIRSR" id="PIRSR605502-1"/>
    </source>
</evidence>
<dbReference type="AlphaFoldDB" id="A0A921JHW2"/>
<dbReference type="InterPro" id="IPR036705">
    <property type="entry name" value="Ribosyl_crysJ1_sf"/>
</dbReference>
<keyword evidence="2" id="KW-0378">Hydrolase</keyword>
<feature type="binding site" evidence="3">
    <location>
        <position position="300"/>
    </location>
    <ligand>
        <name>Mg(2+)</name>
        <dbReference type="ChEBI" id="CHEBI:18420"/>
        <label>1</label>
    </ligand>
</feature>
<evidence type="ECO:0000313" key="5">
    <source>
        <dbReference type="Proteomes" id="UP000711407"/>
    </source>
</evidence>
<feature type="binding site" evidence="3">
    <location>
        <position position="298"/>
    </location>
    <ligand>
        <name>Mg(2+)</name>
        <dbReference type="ChEBI" id="CHEBI:18420"/>
        <label>1</label>
    </ligand>
</feature>
<dbReference type="Pfam" id="PF03747">
    <property type="entry name" value="ADP_ribosyl_GH"/>
    <property type="match status" value="1"/>
</dbReference>
<sequence length="344" mass="37421">MNWMQDKIRGCLIGGAAGDALGYSVEFMSYGQILSKYGPHGITRYDLADGVAQISDDTQMTLYTANGLLIDDIQAAYLEWYRTQTGEYSPTADAKCWISNLPALYSRRAPGCTCMSALQNIKCGVPVCNNSKGCGGIMRVAPIGIYGALHRWDLAKTARMACDATCMTHKHPLGWISAGEFAVVIQSLLELGEESYKVCLEDPNNLGDMLSSCSLAVMAYLKTDVDDSKIKDLYMDFADGVSNALHLAGTDIKEADAIRQIGEGWTGEEAYYIAIYAMFKHLRNPEQAIIAAVNHSGDSDSTGAVTGNLVGALHGYDALPDHFKRNLELHDVILKMADGLYITQ</sequence>
<feature type="binding site" evidence="3">
    <location>
        <position position="301"/>
    </location>
    <ligand>
        <name>Mg(2+)</name>
        <dbReference type="ChEBI" id="CHEBI:18420"/>
        <label>1</label>
    </ligand>
</feature>
<keyword evidence="3" id="KW-0479">Metal-binding</keyword>
<comment type="cofactor">
    <cofactor evidence="3">
        <name>Mg(2+)</name>
        <dbReference type="ChEBI" id="CHEBI:18420"/>
    </cofactor>
    <text evidence="3">Binds 2 magnesium ions per subunit.</text>
</comment>
<comment type="caution">
    <text evidence="4">The sequence shown here is derived from an EMBL/GenBank/DDBJ whole genome shotgun (WGS) entry which is preliminary data.</text>
</comment>
<dbReference type="Gene3D" id="1.10.4080.10">
    <property type="entry name" value="ADP-ribosylation/Crystallin J1"/>
    <property type="match status" value="1"/>
</dbReference>
<protein>
    <submittedName>
        <fullName evidence="4">ADP-ribosylglycohydrolase family protein</fullName>
    </submittedName>
</protein>
<dbReference type="InterPro" id="IPR050792">
    <property type="entry name" value="ADP-ribosylglycohydrolase"/>
</dbReference>
<dbReference type="Proteomes" id="UP000711407">
    <property type="component" value="Unassembled WGS sequence"/>
</dbReference>
<dbReference type="InterPro" id="IPR005502">
    <property type="entry name" value="Ribosyl_crysJ1"/>
</dbReference>
<proteinExistence type="inferred from homology"/>
<organism evidence="4 5">
    <name type="scientific">Candidatus Amulumruptor caecigallinarius</name>
    <dbReference type="NCBI Taxonomy" id="2109911"/>
    <lineage>
        <taxon>Bacteria</taxon>
        <taxon>Pseudomonadati</taxon>
        <taxon>Bacteroidota</taxon>
        <taxon>Bacteroidia</taxon>
        <taxon>Bacteroidales</taxon>
        <taxon>Muribaculaceae</taxon>
        <taxon>Candidatus Amulumruptor</taxon>
    </lineage>
</organism>
<gene>
    <name evidence="4" type="ORF">K8V47_01120</name>
</gene>
<comment type="similarity">
    <text evidence="1">Belongs to the ADP-ribosylglycohydrolase family.</text>
</comment>
<dbReference type="EMBL" id="DYXT01000009">
    <property type="protein sequence ID" value="HJE38354.1"/>
    <property type="molecule type" value="Genomic_DNA"/>
</dbReference>
<feature type="binding site" evidence="3">
    <location>
        <position position="55"/>
    </location>
    <ligand>
        <name>Mg(2+)</name>
        <dbReference type="ChEBI" id="CHEBI:18420"/>
        <label>1</label>
    </ligand>
</feature>
<reference evidence="4" key="1">
    <citation type="journal article" date="2021" name="PeerJ">
        <title>Extensive microbial diversity within the chicken gut microbiome revealed by metagenomics and culture.</title>
        <authorList>
            <person name="Gilroy R."/>
            <person name="Ravi A."/>
            <person name="Getino M."/>
            <person name="Pursley I."/>
            <person name="Horton D.L."/>
            <person name="Alikhan N.F."/>
            <person name="Baker D."/>
            <person name="Gharbi K."/>
            <person name="Hall N."/>
            <person name="Watson M."/>
            <person name="Adriaenssens E.M."/>
            <person name="Foster-Nyarko E."/>
            <person name="Jarju S."/>
            <person name="Secka A."/>
            <person name="Antonio M."/>
            <person name="Oren A."/>
            <person name="Chaudhuri R.R."/>
            <person name="La Ragione R."/>
            <person name="Hildebrand F."/>
            <person name="Pallen M.J."/>
        </authorList>
    </citation>
    <scope>NUCLEOTIDE SEQUENCE</scope>
    <source>
        <strain evidence="4">4100</strain>
    </source>
</reference>
<dbReference type="SUPFAM" id="SSF101478">
    <property type="entry name" value="ADP-ribosylglycohydrolase"/>
    <property type="match status" value="1"/>
</dbReference>
<dbReference type="PANTHER" id="PTHR16222">
    <property type="entry name" value="ADP-RIBOSYLGLYCOHYDROLASE"/>
    <property type="match status" value="1"/>
</dbReference>
<name>A0A921JHW2_9BACT</name>
<feature type="binding site" evidence="3">
    <location>
        <position position="56"/>
    </location>
    <ligand>
        <name>Mg(2+)</name>
        <dbReference type="ChEBI" id="CHEBI:18420"/>
        <label>1</label>
    </ligand>
</feature>
<evidence type="ECO:0000256" key="1">
    <source>
        <dbReference type="ARBA" id="ARBA00010702"/>
    </source>
</evidence>
<feature type="binding site" evidence="3">
    <location>
        <position position="57"/>
    </location>
    <ligand>
        <name>Mg(2+)</name>
        <dbReference type="ChEBI" id="CHEBI:18420"/>
        <label>1</label>
    </ligand>
</feature>
<keyword evidence="3" id="KW-0460">Magnesium</keyword>
<evidence type="ECO:0000313" key="4">
    <source>
        <dbReference type="EMBL" id="HJE38354.1"/>
    </source>
</evidence>
<reference evidence="4" key="2">
    <citation type="submission" date="2021-09" db="EMBL/GenBank/DDBJ databases">
        <authorList>
            <person name="Gilroy R."/>
        </authorList>
    </citation>
    <scope>NUCLEOTIDE SEQUENCE</scope>
    <source>
        <strain evidence="4">4100</strain>
    </source>
</reference>
<dbReference type="GO" id="GO:0016787">
    <property type="term" value="F:hydrolase activity"/>
    <property type="evidence" value="ECO:0007669"/>
    <property type="project" value="UniProtKB-KW"/>
</dbReference>
<evidence type="ECO:0000256" key="2">
    <source>
        <dbReference type="ARBA" id="ARBA00022801"/>
    </source>
</evidence>